<dbReference type="EMBL" id="HE575322">
    <property type="protein sequence ID" value="CCC92877.1"/>
    <property type="molecule type" value="Genomic_DNA"/>
</dbReference>
<protein>
    <submittedName>
        <fullName evidence="1">Uncharacterized protein</fullName>
    </submittedName>
</protein>
<proteinExistence type="predicted"/>
<evidence type="ECO:0000313" key="1">
    <source>
        <dbReference type="EMBL" id="CCC92877.1"/>
    </source>
</evidence>
<reference evidence="1" key="1">
    <citation type="journal article" date="2012" name="Proc. Natl. Acad. Sci. U.S.A.">
        <title>Antigenic diversity is generated by distinct evolutionary mechanisms in African trypanosome species.</title>
        <authorList>
            <person name="Jackson A.P."/>
            <person name="Berry A."/>
            <person name="Aslett M."/>
            <person name="Allison H.C."/>
            <person name="Burton P."/>
            <person name="Vavrova-Anderson J."/>
            <person name="Brown R."/>
            <person name="Browne H."/>
            <person name="Corton N."/>
            <person name="Hauser H."/>
            <person name="Gamble J."/>
            <person name="Gilderthorp R."/>
            <person name="Marcello L."/>
            <person name="McQuillan J."/>
            <person name="Otto T.D."/>
            <person name="Quail M.A."/>
            <person name="Sanders M.J."/>
            <person name="van Tonder A."/>
            <person name="Ginger M.L."/>
            <person name="Field M.C."/>
            <person name="Barry J.D."/>
            <person name="Hertz-Fowler C."/>
            <person name="Berriman M."/>
        </authorList>
    </citation>
    <scope>NUCLEOTIDE SEQUENCE</scope>
    <source>
        <strain evidence="1">IL3000</strain>
    </source>
</reference>
<sequence length="126" mass="14232">MSLLVFLLASESRDAPFSSSYRPQHLAKGDPQLRMRGRCVSAAKAYNILLSSPSIILYFPKAAMPHAAYSHFPEADFRFPNHVFLRIASFILRIVLPLPLPLSKVSLSNPYTTLHAYKYLYGHQPL</sequence>
<organism evidence="1">
    <name type="scientific">Trypanosoma congolense (strain IL3000)</name>
    <dbReference type="NCBI Taxonomy" id="1068625"/>
    <lineage>
        <taxon>Eukaryota</taxon>
        <taxon>Discoba</taxon>
        <taxon>Euglenozoa</taxon>
        <taxon>Kinetoplastea</taxon>
        <taxon>Metakinetoplastina</taxon>
        <taxon>Trypanosomatida</taxon>
        <taxon>Trypanosomatidae</taxon>
        <taxon>Trypanosoma</taxon>
        <taxon>Nannomonas</taxon>
    </lineage>
</organism>
<name>G0UU13_TRYCI</name>
<gene>
    <name evidence="1" type="ORF">TCIL3000_9_2740</name>
</gene>
<accession>G0UU13</accession>
<dbReference type="AlphaFoldDB" id="G0UU13"/>